<name>A0ABM7V5G8_9FLAO</name>
<protein>
    <recommendedName>
        <fullName evidence="3">DUF4177 domain-containing protein</fullName>
    </recommendedName>
</protein>
<dbReference type="EMBL" id="AP025184">
    <property type="protein sequence ID" value="BDB54808.1"/>
    <property type="molecule type" value="Genomic_DNA"/>
</dbReference>
<keyword evidence="2" id="KW-1185">Reference proteome</keyword>
<reference evidence="1 2" key="2">
    <citation type="journal article" date="2022" name="Microorganisms">
        <title>Complete Genome Sequences of Two Flavobacterium ammonificans Strains and a Flavobacterium ammoniigenes Strain of Ammonifying Bacterioplankton Isolated from Surface River Water.</title>
        <authorList>
            <person name="Suda W."/>
            <person name="Ogata Y."/>
            <person name="Shindo C."/>
            <person name="Watanabe K."/>
        </authorList>
    </citation>
    <scope>NUCLEOTIDE SEQUENCE [LARGE SCALE GENOMIC DNA]</scope>
    <source>
        <strain evidence="1 2">GENT5</strain>
    </source>
</reference>
<reference evidence="1 2" key="1">
    <citation type="journal article" date="2022" name="Int. J. Syst. Evol. Microbiol.">
        <title>Flavobacterium ammonificans sp. nov. and Flavobacterium ammoniigenes sp. nov., ammonifying bacteria isolated from surface river water.</title>
        <authorList>
            <person name="Watanabe K."/>
            <person name="Kitamura T."/>
            <person name="Ogata Y."/>
            <person name="Shindo C."/>
            <person name="Suda W."/>
        </authorList>
    </citation>
    <scope>NUCLEOTIDE SEQUENCE [LARGE SCALE GENOMIC DNA]</scope>
    <source>
        <strain evidence="1 2">GENT5</strain>
    </source>
</reference>
<evidence type="ECO:0008006" key="3">
    <source>
        <dbReference type="Google" id="ProtNLM"/>
    </source>
</evidence>
<gene>
    <name evidence="1" type="ORF">GENT5_11130</name>
</gene>
<organism evidence="1 2">
    <name type="scientific">Flavobacterium ammoniigenes</name>
    <dbReference type="NCBI Taxonomy" id="1751095"/>
    <lineage>
        <taxon>Bacteria</taxon>
        <taxon>Pseudomonadati</taxon>
        <taxon>Bacteroidota</taxon>
        <taxon>Flavobacteriia</taxon>
        <taxon>Flavobacteriales</taxon>
        <taxon>Flavobacteriaceae</taxon>
        <taxon>Flavobacterium</taxon>
    </lineage>
</organism>
<evidence type="ECO:0000313" key="2">
    <source>
        <dbReference type="Proteomes" id="UP001319867"/>
    </source>
</evidence>
<sequence>MKKYFLISFLFLALGIQAQGYKYKIVTSIESIVPGGVGRSRIIENGTEVDYTQFTTIRTKDGKEKTEKDRSDVKIDELKESTLVNFYSLVGINFQNIASNDAMITSMLNKYSKEGWELINIVSGVESDSGKGDGDGIFITRYYFRIK</sequence>
<proteinExistence type="predicted"/>
<dbReference type="Proteomes" id="UP001319867">
    <property type="component" value="Chromosome"/>
</dbReference>
<evidence type="ECO:0000313" key="1">
    <source>
        <dbReference type="EMBL" id="BDB54808.1"/>
    </source>
</evidence>
<dbReference type="RefSeq" id="WP_229316208.1">
    <property type="nucleotide sequence ID" value="NZ_AP025184.1"/>
</dbReference>
<accession>A0ABM7V5G8</accession>